<accession>A0A8T0HQI0</accession>
<dbReference type="AlphaFoldDB" id="A0A8T0HQI0"/>
<name>A0A8T0HQI0_CERPU</name>
<dbReference type="Proteomes" id="UP000822688">
    <property type="component" value="Chromosome V"/>
</dbReference>
<reference evidence="1" key="1">
    <citation type="submission" date="2020-06" db="EMBL/GenBank/DDBJ databases">
        <title>WGS assembly of Ceratodon purpureus strain R40.</title>
        <authorList>
            <person name="Carey S.B."/>
            <person name="Jenkins J."/>
            <person name="Shu S."/>
            <person name="Lovell J.T."/>
            <person name="Sreedasyam A."/>
            <person name="Maumus F."/>
            <person name="Tiley G.P."/>
            <person name="Fernandez-Pozo N."/>
            <person name="Barry K."/>
            <person name="Chen C."/>
            <person name="Wang M."/>
            <person name="Lipzen A."/>
            <person name="Daum C."/>
            <person name="Saski C.A."/>
            <person name="Payton A.C."/>
            <person name="Mcbreen J.C."/>
            <person name="Conrad R.E."/>
            <person name="Kollar L.M."/>
            <person name="Olsson S."/>
            <person name="Huttunen S."/>
            <person name="Landis J.B."/>
            <person name="Wickett N.J."/>
            <person name="Johnson M.G."/>
            <person name="Rensing S.A."/>
            <person name="Grimwood J."/>
            <person name="Schmutz J."/>
            <person name="Mcdaniel S.F."/>
        </authorList>
    </citation>
    <scope>NUCLEOTIDE SEQUENCE</scope>
    <source>
        <strain evidence="1">R40</strain>
    </source>
</reference>
<keyword evidence="2" id="KW-1185">Reference proteome</keyword>
<comment type="caution">
    <text evidence="1">The sequence shown here is derived from an EMBL/GenBank/DDBJ whole genome shotgun (WGS) entry which is preliminary data.</text>
</comment>
<organism evidence="1 2">
    <name type="scientific">Ceratodon purpureus</name>
    <name type="common">Fire moss</name>
    <name type="synonym">Dicranum purpureum</name>
    <dbReference type="NCBI Taxonomy" id="3225"/>
    <lineage>
        <taxon>Eukaryota</taxon>
        <taxon>Viridiplantae</taxon>
        <taxon>Streptophyta</taxon>
        <taxon>Embryophyta</taxon>
        <taxon>Bryophyta</taxon>
        <taxon>Bryophytina</taxon>
        <taxon>Bryopsida</taxon>
        <taxon>Dicranidae</taxon>
        <taxon>Pseudoditrichales</taxon>
        <taxon>Ditrichaceae</taxon>
        <taxon>Ceratodon</taxon>
    </lineage>
</organism>
<sequence>MASWECVIREGVLLKMLRQMTESSSPWDYPNFDAPNPLPRQLCSIADIENARNVSPRWREVIDSTAEWACVRQARYD</sequence>
<gene>
    <name evidence="1" type="ORF">KC19_VG143500</name>
</gene>
<evidence type="ECO:0008006" key="3">
    <source>
        <dbReference type="Google" id="ProtNLM"/>
    </source>
</evidence>
<evidence type="ECO:0000313" key="1">
    <source>
        <dbReference type="EMBL" id="KAG0573039.1"/>
    </source>
</evidence>
<evidence type="ECO:0000313" key="2">
    <source>
        <dbReference type="Proteomes" id="UP000822688"/>
    </source>
</evidence>
<dbReference type="EMBL" id="CM026426">
    <property type="protein sequence ID" value="KAG0573039.1"/>
    <property type="molecule type" value="Genomic_DNA"/>
</dbReference>
<proteinExistence type="predicted"/>
<protein>
    <recommendedName>
        <fullName evidence="3">F-box domain-containing protein</fullName>
    </recommendedName>
</protein>